<evidence type="ECO:0000256" key="2">
    <source>
        <dbReference type="SAM" id="Phobius"/>
    </source>
</evidence>
<feature type="region of interest" description="Disordered" evidence="1">
    <location>
        <begin position="301"/>
        <end position="330"/>
    </location>
</feature>
<dbReference type="EnsemblProtists" id="EKX53954">
    <property type="protein sequence ID" value="EKX53954"/>
    <property type="gene ID" value="GUITHDRAFT_160753"/>
</dbReference>
<proteinExistence type="predicted"/>
<accession>L1K074</accession>
<name>L1K074_GUITC</name>
<reference evidence="4" key="3">
    <citation type="submission" date="2015-06" db="UniProtKB">
        <authorList>
            <consortium name="EnsemblProtists"/>
        </authorList>
    </citation>
    <scope>IDENTIFICATION</scope>
</reference>
<evidence type="ECO:0000313" key="4">
    <source>
        <dbReference type="EnsemblProtists" id="EKX53954"/>
    </source>
</evidence>
<dbReference type="PaxDb" id="55529-EKX53954"/>
<sequence>MVEAEGAGEGIVSRSKSTASTNMHRVIMVAAIACVLALGMFAMNSGARDPVELDRESREIERLIKEKAQLQAQLHPSSHPQVHHAASKSGKKVVATAAVKVEKKPRIDTLRREKEALEKQLNMFKVQAAKAKDPIIEGVLGEMNAKRDGTGLLGRLKESKSNVLGSLAATMSPADQNKMLLHEAEAMGDVSPKEALAQRIISLGSQYMHEDMVQRPAPLKRLVRRSHLRPQSDGAVEIHKQHSRHRIARLHAQLNQKPVEEGKSLDNTVASARSRVHLLRKELQEAERVEKLEAQLAEAKQSLSKTQSVEKKMNSQKLVARSTGSRAASRFDDTKETMKEFVGKASSKEDNNDEPVESTDENRFRRLAHGAGYVHGGIVVGTAENSGPDRYGQSGIGPALIRNKLGDNIIDTGMFGAAGTRDGDVLVPTKLSGARRRDSFQQSHPTPEKVGRIPNDVNDELVRGSTLHYFGGRGGLGISDSEVPADNIEGGMYTDSARTEELTNLS</sequence>
<dbReference type="Proteomes" id="UP000011087">
    <property type="component" value="Unassembled WGS sequence"/>
</dbReference>
<dbReference type="RefSeq" id="XP_005840934.1">
    <property type="nucleotide sequence ID" value="XM_005840877.1"/>
</dbReference>
<keyword evidence="2" id="KW-1133">Transmembrane helix</keyword>
<evidence type="ECO:0000256" key="1">
    <source>
        <dbReference type="SAM" id="MobiDB-lite"/>
    </source>
</evidence>
<protein>
    <submittedName>
        <fullName evidence="3 4">Uncharacterized protein</fullName>
    </submittedName>
</protein>
<feature type="transmembrane region" description="Helical" evidence="2">
    <location>
        <begin position="26"/>
        <end position="43"/>
    </location>
</feature>
<dbReference type="STRING" id="905079.L1K074"/>
<feature type="region of interest" description="Disordered" evidence="1">
    <location>
        <begin position="433"/>
        <end position="454"/>
    </location>
</feature>
<dbReference type="HOGENOM" id="CLU_539119_0_0_1"/>
<feature type="region of interest" description="Disordered" evidence="1">
    <location>
        <begin position="341"/>
        <end position="360"/>
    </location>
</feature>
<dbReference type="OrthoDB" id="10621253at2759"/>
<reference evidence="5" key="2">
    <citation type="submission" date="2012-11" db="EMBL/GenBank/DDBJ databases">
        <authorList>
            <person name="Kuo A."/>
            <person name="Curtis B.A."/>
            <person name="Tanifuji G."/>
            <person name="Burki F."/>
            <person name="Gruber A."/>
            <person name="Irimia M."/>
            <person name="Maruyama S."/>
            <person name="Arias M.C."/>
            <person name="Ball S.G."/>
            <person name="Gile G.H."/>
            <person name="Hirakawa Y."/>
            <person name="Hopkins J.F."/>
            <person name="Rensing S.A."/>
            <person name="Schmutz J."/>
            <person name="Symeonidi A."/>
            <person name="Elias M."/>
            <person name="Eveleigh R.J."/>
            <person name="Herman E.K."/>
            <person name="Klute M.J."/>
            <person name="Nakayama T."/>
            <person name="Obornik M."/>
            <person name="Reyes-Prieto A."/>
            <person name="Armbrust E.V."/>
            <person name="Aves S.J."/>
            <person name="Beiko R.G."/>
            <person name="Coutinho P."/>
            <person name="Dacks J.B."/>
            <person name="Durnford D.G."/>
            <person name="Fast N.M."/>
            <person name="Green B.R."/>
            <person name="Grisdale C."/>
            <person name="Hempe F."/>
            <person name="Henrissat B."/>
            <person name="Hoppner M.P."/>
            <person name="Ishida K.-I."/>
            <person name="Kim E."/>
            <person name="Koreny L."/>
            <person name="Kroth P.G."/>
            <person name="Liu Y."/>
            <person name="Malik S.-B."/>
            <person name="Maier U.G."/>
            <person name="McRose D."/>
            <person name="Mock T."/>
            <person name="Neilson J.A."/>
            <person name="Onodera N.T."/>
            <person name="Poole A.M."/>
            <person name="Pritham E.J."/>
            <person name="Richards T.A."/>
            <person name="Rocap G."/>
            <person name="Roy S.W."/>
            <person name="Sarai C."/>
            <person name="Schaack S."/>
            <person name="Shirato S."/>
            <person name="Slamovits C.H."/>
            <person name="Spencer D.F."/>
            <person name="Suzuki S."/>
            <person name="Worden A.Z."/>
            <person name="Zauner S."/>
            <person name="Barry K."/>
            <person name="Bell C."/>
            <person name="Bharti A.K."/>
            <person name="Crow J.A."/>
            <person name="Grimwood J."/>
            <person name="Kramer R."/>
            <person name="Lindquist E."/>
            <person name="Lucas S."/>
            <person name="Salamov A."/>
            <person name="McFadden G.I."/>
            <person name="Lane C.E."/>
            <person name="Keeling P.J."/>
            <person name="Gray M.W."/>
            <person name="Grigoriev I.V."/>
            <person name="Archibald J.M."/>
        </authorList>
    </citation>
    <scope>NUCLEOTIDE SEQUENCE</scope>
    <source>
        <strain evidence="5">CCMP2712</strain>
    </source>
</reference>
<organism evidence="3">
    <name type="scientific">Guillardia theta (strain CCMP2712)</name>
    <name type="common">Cryptophyte</name>
    <dbReference type="NCBI Taxonomy" id="905079"/>
    <lineage>
        <taxon>Eukaryota</taxon>
        <taxon>Cryptophyceae</taxon>
        <taxon>Pyrenomonadales</taxon>
        <taxon>Geminigeraceae</taxon>
        <taxon>Guillardia</taxon>
    </lineage>
</organism>
<feature type="compositionally biased region" description="Basic and acidic residues" evidence="1">
    <location>
        <begin position="341"/>
        <end position="350"/>
    </location>
</feature>
<dbReference type="GeneID" id="17310923"/>
<gene>
    <name evidence="3" type="ORF">GUITHDRAFT_160753</name>
</gene>
<reference evidence="3 5" key="1">
    <citation type="journal article" date="2012" name="Nature">
        <title>Algal genomes reveal evolutionary mosaicism and the fate of nucleomorphs.</title>
        <authorList>
            <consortium name="DOE Joint Genome Institute"/>
            <person name="Curtis B.A."/>
            <person name="Tanifuji G."/>
            <person name="Burki F."/>
            <person name="Gruber A."/>
            <person name="Irimia M."/>
            <person name="Maruyama S."/>
            <person name="Arias M.C."/>
            <person name="Ball S.G."/>
            <person name="Gile G.H."/>
            <person name="Hirakawa Y."/>
            <person name="Hopkins J.F."/>
            <person name="Kuo A."/>
            <person name="Rensing S.A."/>
            <person name="Schmutz J."/>
            <person name="Symeonidi A."/>
            <person name="Elias M."/>
            <person name="Eveleigh R.J."/>
            <person name="Herman E.K."/>
            <person name="Klute M.J."/>
            <person name="Nakayama T."/>
            <person name="Obornik M."/>
            <person name="Reyes-Prieto A."/>
            <person name="Armbrust E.V."/>
            <person name="Aves S.J."/>
            <person name="Beiko R.G."/>
            <person name="Coutinho P."/>
            <person name="Dacks J.B."/>
            <person name="Durnford D.G."/>
            <person name="Fast N.M."/>
            <person name="Green B.R."/>
            <person name="Grisdale C.J."/>
            <person name="Hempel F."/>
            <person name="Henrissat B."/>
            <person name="Hoppner M.P."/>
            <person name="Ishida K."/>
            <person name="Kim E."/>
            <person name="Koreny L."/>
            <person name="Kroth P.G."/>
            <person name="Liu Y."/>
            <person name="Malik S.B."/>
            <person name="Maier U.G."/>
            <person name="McRose D."/>
            <person name="Mock T."/>
            <person name="Neilson J.A."/>
            <person name="Onodera N.T."/>
            <person name="Poole A.M."/>
            <person name="Pritham E.J."/>
            <person name="Richards T.A."/>
            <person name="Rocap G."/>
            <person name="Roy S.W."/>
            <person name="Sarai C."/>
            <person name="Schaack S."/>
            <person name="Shirato S."/>
            <person name="Slamovits C.H."/>
            <person name="Spencer D.F."/>
            <person name="Suzuki S."/>
            <person name="Worden A.Z."/>
            <person name="Zauner S."/>
            <person name="Barry K."/>
            <person name="Bell C."/>
            <person name="Bharti A.K."/>
            <person name="Crow J.A."/>
            <person name="Grimwood J."/>
            <person name="Kramer R."/>
            <person name="Lindquist E."/>
            <person name="Lucas S."/>
            <person name="Salamov A."/>
            <person name="McFadden G.I."/>
            <person name="Lane C.E."/>
            <person name="Keeling P.J."/>
            <person name="Gray M.W."/>
            <person name="Grigoriev I.V."/>
            <person name="Archibald J.M."/>
        </authorList>
    </citation>
    <scope>NUCLEOTIDE SEQUENCE</scope>
    <source>
        <strain evidence="3 5">CCMP2712</strain>
    </source>
</reference>
<keyword evidence="2" id="KW-0812">Transmembrane</keyword>
<evidence type="ECO:0000313" key="3">
    <source>
        <dbReference type="EMBL" id="EKX53954.1"/>
    </source>
</evidence>
<evidence type="ECO:0000313" key="5">
    <source>
        <dbReference type="Proteomes" id="UP000011087"/>
    </source>
</evidence>
<dbReference type="KEGG" id="gtt:GUITHDRAFT_160753"/>
<keyword evidence="5" id="KW-1185">Reference proteome</keyword>
<dbReference type="AlphaFoldDB" id="L1K074"/>
<keyword evidence="2" id="KW-0472">Membrane</keyword>
<dbReference type="EMBL" id="JH992968">
    <property type="protein sequence ID" value="EKX53954.1"/>
    <property type="molecule type" value="Genomic_DNA"/>
</dbReference>